<dbReference type="Gene3D" id="3.10.290.30">
    <property type="entry name" value="MM3350-like"/>
    <property type="match status" value="1"/>
</dbReference>
<evidence type="ECO:0000313" key="3">
    <source>
        <dbReference type="Proteomes" id="UP000019222"/>
    </source>
</evidence>
<accession>W5Y3U1</accession>
<dbReference type="SUPFAM" id="SSF159941">
    <property type="entry name" value="MM3350-like"/>
    <property type="match status" value="1"/>
</dbReference>
<dbReference type="eggNOG" id="COG3012">
    <property type="taxonomic scope" value="Bacteria"/>
</dbReference>
<dbReference type="PANTHER" id="PTHR41878">
    <property type="entry name" value="LEXA REPRESSOR-RELATED"/>
    <property type="match status" value="1"/>
</dbReference>
<dbReference type="InterPro" id="IPR012912">
    <property type="entry name" value="Plasmid_pRiA4b_Orf3-like"/>
</dbReference>
<dbReference type="RefSeq" id="WP_025253883.1">
    <property type="nucleotide sequence ID" value="NZ_CP004353.1"/>
</dbReference>
<reference evidence="2 3" key="1">
    <citation type="submission" date="2013-02" db="EMBL/GenBank/DDBJ databases">
        <title>The complete genome sequence of Corynebacterium vitaeruminis DSM 20294.</title>
        <authorList>
            <person name="Ruckert C."/>
            <person name="Albersmeier A."/>
            <person name="Kalinowski J."/>
        </authorList>
    </citation>
    <scope>NUCLEOTIDE SEQUENCE [LARGE SCALE GENOMIC DNA]</scope>
    <source>
        <strain evidence="3">ATCC 10234</strain>
    </source>
</reference>
<gene>
    <name evidence="2" type="ORF">B843_12650</name>
</gene>
<feature type="domain" description="Plasmid pRiA4b Orf3-like" evidence="1">
    <location>
        <begin position="4"/>
        <end position="139"/>
    </location>
</feature>
<protein>
    <submittedName>
        <fullName evidence="2">Plasmid pRiA4b ORF-3 family protein</fullName>
    </submittedName>
</protein>
<dbReference type="PATRIC" id="fig|1224164.3.peg.2555"/>
<dbReference type="EMBL" id="CP004353">
    <property type="protein sequence ID" value="AHI23906.1"/>
    <property type="molecule type" value="Genomic_DNA"/>
</dbReference>
<evidence type="ECO:0000259" key="1">
    <source>
        <dbReference type="Pfam" id="PF07929"/>
    </source>
</evidence>
<dbReference type="STRING" id="1224164.B843_12650"/>
<dbReference type="InterPro" id="IPR024047">
    <property type="entry name" value="MM3350-like_sf"/>
</dbReference>
<dbReference type="AlphaFoldDB" id="W5Y3U1"/>
<organism evidence="2 3">
    <name type="scientific">Corynebacterium vitaeruminis DSM 20294</name>
    <dbReference type="NCBI Taxonomy" id="1224164"/>
    <lineage>
        <taxon>Bacteria</taxon>
        <taxon>Bacillati</taxon>
        <taxon>Actinomycetota</taxon>
        <taxon>Actinomycetes</taxon>
        <taxon>Mycobacteriales</taxon>
        <taxon>Corynebacteriaceae</taxon>
        <taxon>Corynebacterium</taxon>
    </lineage>
</organism>
<evidence type="ECO:0000313" key="2">
    <source>
        <dbReference type="EMBL" id="AHI23906.1"/>
    </source>
</evidence>
<sequence length="477" mass="53217">MPTLRLRVELLDVPRPVVRILDIPVETTLHGLHLVLQKAFSWRDEQQHSFTLGPSRWVAESAGDELPEWGVTAGDLLESAEGELVYTYDFNDEWRHSIRLVGTDRRYRKRATLVRGHGTSPLEDCGGARAWASILRDIDRAAAGELAALENPEAYRATFGEICPLEVQRDFASFDEWEKSFAMPAVKKVDVVAEPKASASKRASGRLSEQPAFLDPAVAENLLGAADRRGVLHALGEYFGSPLLTAMIHRHEATVCTMLSDVHAKRVGRTLKGLLQILPGTVRSQETEAEAFEMVDEINPGWGNRETLVLLERMFCLVGLGEQEEPGIVFTVDARRALRLTDIEFTHHLAGRFRSLRGERFVTAVLAFLYIAHGDAAAARLAELRSRTRLEEHEQLFDDLGEGYFPRRRAYPLACDLVFDRIYAISEPLARVVPKEEDPHDPGIYVTNVALAAFARECLAGLEHGNLLPEELVAELS</sequence>
<proteinExistence type="predicted"/>
<dbReference type="Proteomes" id="UP000019222">
    <property type="component" value="Chromosome"/>
</dbReference>
<dbReference type="HOGENOM" id="CLU_572012_0_0_11"/>
<keyword evidence="3" id="KW-1185">Reference proteome</keyword>
<name>W5Y3U1_9CORY</name>
<dbReference type="PANTHER" id="PTHR41878:SF1">
    <property type="entry name" value="TNPR PROTEIN"/>
    <property type="match status" value="1"/>
</dbReference>
<dbReference type="KEGG" id="cvt:B843_12650"/>
<dbReference type="Pfam" id="PF07929">
    <property type="entry name" value="PRiA4_ORF3"/>
    <property type="match status" value="1"/>
</dbReference>